<dbReference type="Pfam" id="PF20256">
    <property type="entry name" value="MoCoBD_2"/>
    <property type="match status" value="2"/>
</dbReference>
<dbReference type="InterPro" id="IPR006311">
    <property type="entry name" value="TAT_signal"/>
</dbReference>
<dbReference type="RefSeq" id="WP_176959710.1">
    <property type="nucleotide sequence ID" value="NZ_FNIX01000003.1"/>
</dbReference>
<proteinExistence type="predicted"/>
<protein>
    <submittedName>
        <fullName evidence="3">Isoquinoline 1-oxidoreductase, beta subunit</fullName>
    </submittedName>
</protein>
<dbReference type="InterPro" id="IPR052516">
    <property type="entry name" value="N-heterocyclic_Hydroxylase"/>
</dbReference>
<keyword evidence="1" id="KW-0732">Signal</keyword>
<reference evidence="4" key="1">
    <citation type="submission" date="2016-10" db="EMBL/GenBank/DDBJ databases">
        <authorList>
            <person name="Varghese N."/>
            <person name="Submissions S."/>
        </authorList>
    </citation>
    <scope>NUCLEOTIDE SEQUENCE [LARGE SCALE GENOMIC DNA]</scope>
    <source>
        <strain evidence="4">CGMCC 4.6609</strain>
    </source>
</reference>
<feature type="chain" id="PRO_5011615551" evidence="1">
    <location>
        <begin position="27"/>
        <end position="676"/>
    </location>
</feature>
<dbReference type="STRING" id="641025.SAMN05421507_103260"/>
<dbReference type="AlphaFoldDB" id="A0A1H0LCG2"/>
<dbReference type="SUPFAM" id="SSF56003">
    <property type="entry name" value="Molybdenum cofactor-binding domain"/>
    <property type="match status" value="2"/>
</dbReference>
<keyword evidence="4" id="KW-1185">Reference proteome</keyword>
<name>A0A1H0LCG2_9PSEU</name>
<dbReference type="Proteomes" id="UP000199691">
    <property type="component" value="Unassembled WGS sequence"/>
</dbReference>
<dbReference type="EMBL" id="FNIX01000003">
    <property type="protein sequence ID" value="SDO65640.1"/>
    <property type="molecule type" value="Genomic_DNA"/>
</dbReference>
<evidence type="ECO:0000259" key="2">
    <source>
        <dbReference type="SMART" id="SM01008"/>
    </source>
</evidence>
<sequence>MISRRTLLRGAGVGALVVAVPIPALAASDELVPNVFVRLDDSGRITATVPRPDTGQGVRTVVALMVAEELAVGVRDVALEQAAGDTERYGSQAVTNSTSVRQLATPIRTAAATARCLLVTAAAQRWGVPVAECTARDGAVRHPRRGRLAYRALVPAAAALDPATVPVELTPPEKWRLLGKTRDGRVDARDIVTGRTRYGIDSRPAGSLVAVVARPPWIGATPQSVDDTAARGLPGVVDVLTLTTPADGQGGVAVIARSTHQALRGRDALKITWGGGTPAADSRTWLADLRSALPAQSPVTGFERVYEMPLLAHAPMEPMNATAHVRPDGVTIWAPTQDPGGLRTQLARQLGLPATAVRVETTTSGGAFGRRIETDPVLEAVACSRRVGAPVQVLWTRADDMRHDSYRPMSVHRLSAEIGAGGVPVRRAHEVATWGLTVLPFFSNPALIKASGDHFPYGVPGDVTVTVRPAPLRTGFWRAVYAGQFVYAEENFLSEIGTRSGLDQVALRRSLLPADSRLHRLLDTAAERARWTRPPARGTHRGVACLEEYGSAIAVIAVADPSARRVLRVHAAVDVGVALHPSGVRAQVEGCVVDALSTVLGAQITVRDGHVAQSSFGDYAWARIGQTPEIDVTIVQSNAPLGGLGELAYPPAAAAIAAALAGEEPVTGMPFGTDVG</sequence>
<dbReference type="Pfam" id="PF02738">
    <property type="entry name" value="MoCoBD_1"/>
    <property type="match status" value="1"/>
</dbReference>
<organism evidence="3 4">
    <name type="scientific">Lentzea jiangxiensis</name>
    <dbReference type="NCBI Taxonomy" id="641025"/>
    <lineage>
        <taxon>Bacteria</taxon>
        <taxon>Bacillati</taxon>
        <taxon>Actinomycetota</taxon>
        <taxon>Actinomycetes</taxon>
        <taxon>Pseudonocardiales</taxon>
        <taxon>Pseudonocardiaceae</taxon>
        <taxon>Lentzea</taxon>
    </lineage>
</organism>
<dbReference type="InterPro" id="IPR037165">
    <property type="entry name" value="AldOxase/xan_DH_Mopterin-bd_sf"/>
</dbReference>
<dbReference type="Gene3D" id="3.90.1170.50">
    <property type="entry name" value="Aldehyde oxidase/xanthine dehydrogenase, a/b hammerhead"/>
    <property type="match status" value="1"/>
</dbReference>
<dbReference type="InterPro" id="IPR046867">
    <property type="entry name" value="AldOxase/xan_DH_MoCoBD2"/>
</dbReference>
<dbReference type="InterPro" id="IPR012368">
    <property type="entry name" value="OxRdtase_Mopterin-bd_su_IorB"/>
</dbReference>
<accession>A0A1H0LCG2</accession>
<dbReference type="InterPro" id="IPR008274">
    <property type="entry name" value="AldOxase/xan_DH_MoCoBD1"/>
</dbReference>
<evidence type="ECO:0000256" key="1">
    <source>
        <dbReference type="SAM" id="SignalP"/>
    </source>
</evidence>
<dbReference type="PROSITE" id="PS51318">
    <property type="entry name" value="TAT"/>
    <property type="match status" value="1"/>
</dbReference>
<evidence type="ECO:0000313" key="4">
    <source>
        <dbReference type="Proteomes" id="UP000199691"/>
    </source>
</evidence>
<feature type="signal peptide" evidence="1">
    <location>
        <begin position="1"/>
        <end position="26"/>
    </location>
</feature>
<dbReference type="GO" id="GO:0016491">
    <property type="term" value="F:oxidoreductase activity"/>
    <property type="evidence" value="ECO:0007669"/>
    <property type="project" value="InterPro"/>
</dbReference>
<dbReference type="PANTHER" id="PTHR47495">
    <property type="entry name" value="ALDEHYDE DEHYDROGENASE"/>
    <property type="match status" value="1"/>
</dbReference>
<dbReference type="InterPro" id="IPR000674">
    <property type="entry name" value="Ald_Oxase/Xan_DH_a/b"/>
</dbReference>
<dbReference type="PANTHER" id="PTHR47495:SF1">
    <property type="entry name" value="BLL3820 PROTEIN"/>
    <property type="match status" value="1"/>
</dbReference>
<evidence type="ECO:0000313" key="3">
    <source>
        <dbReference type="EMBL" id="SDO65640.1"/>
    </source>
</evidence>
<gene>
    <name evidence="3" type="ORF">SAMN05421507_103260</name>
</gene>
<dbReference type="SMART" id="SM01008">
    <property type="entry name" value="Ald_Xan_dh_C"/>
    <property type="match status" value="1"/>
</dbReference>
<dbReference type="PIRSF" id="PIRSF036389">
    <property type="entry name" value="IOR_B"/>
    <property type="match status" value="1"/>
</dbReference>
<dbReference type="Gene3D" id="3.30.365.10">
    <property type="entry name" value="Aldehyde oxidase/xanthine dehydrogenase, molybdopterin binding domain"/>
    <property type="match status" value="4"/>
</dbReference>
<feature type="domain" description="Aldehyde oxidase/xanthine dehydrogenase a/b hammerhead" evidence="2">
    <location>
        <begin position="193"/>
        <end position="277"/>
    </location>
</feature>